<evidence type="ECO:0000256" key="5">
    <source>
        <dbReference type="ARBA" id="ARBA00022729"/>
    </source>
</evidence>
<dbReference type="GO" id="GO:0006078">
    <property type="term" value="P:(1-&gt;6)-beta-D-glucan biosynthetic process"/>
    <property type="evidence" value="ECO:0007669"/>
    <property type="project" value="TreeGrafter"/>
</dbReference>
<evidence type="ECO:0000256" key="12">
    <source>
        <dbReference type="SAM" id="SignalP"/>
    </source>
</evidence>
<keyword evidence="5 12" id="KW-0732">Signal</keyword>
<protein>
    <recommendedName>
        <fullName evidence="3">Protein BIG1</fullName>
    </recommendedName>
</protein>
<feature type="transmembrane region" description="Helical" evidence="11">
    <location>
        <begin position="247"/>
        <end position="269"/>
    </location>
</feature>
<reference evidence="13 14" key="1">
    <citation type="submission" date="2019-12" db="EMBL/GenBank/DDBJ databases">
        <authorList>
            <person name="Floudas D."/>
            <person name="Bentzer J."/>
            <person name="Ahren D."/>
            <person name="Johansson T."/>
            <person name="Persson P."/>
            <person name="Tunlid A."/>
        </authorList>
    </citation>
    <scope>NUCLEOTIDE SEQUENCE [LARGE SCALE GENOMIC DNA]</scope>
    <source>
        <strain evidence="13 14">CBS 102.39</strain>
    </source>
</reference>
<name>A0A8H4QRM4_9AGAR</name>
<evidence type="ECO:0000256" key="1">
    <source>
        <dbReference type="ARBA" id="ARBA00004115"/>
    </source>
</evidence>
<evidence type="ECO:0000256" key="8">
    <source>
        <dbReference type="ARBA" id="ARBA00023136"/>
    </source>
</evidence>
<keyword evidence="14" id="KW-1185">Reference proteome</keyword>
<comment type="caution">
    <text evidence="13">The sequence shown here is derived from an EMBL/GenBank/DDBJ whole genome shotgun (WGS) entry which is preliminary data.</text>
</comment>
<dbReference type="PANTHER" id="PTHR28285:SF1">
    <property type="entry name" value="PROTEIN BIG1"/>
    <property type="match status" value="1"/>
</dbReference>
<evidence type="ECO:0000313" key="13">
    <source>
        <dbReference type="EMBL" id="KAF4615964.1"/>
    </source>
</evidence>
<keyword evidence="7 11" id="KW-1133">Transmembrane helix</keyword>
<dbReference type="EMBL" id="JAACJL010000032">
    <property type="protein sequence ID" value="KAF4615964.1"/>
    <property type="molecule type" value="Genomic_DNA"/>
</dbReference>
<evidence type="ECO:0000256" key="4">
    <source>
        <dbReference type="ARBA" id="ARBA00022692"/>
    </source>
</evidence>
<feature type="compositionally biased region" description="Basic and acidic residues" evidence="10">
    <location>
        <begin position="203"/>
        <end position="214"/>
    </location>
</feature>
<dbReference type="AlphaFoldDB" id="A0A8H4QRM4"/>
<proteinExistence type="inferred from homology"/>
<evidence type="ECO:0000256" key="2">
    <source>
        <dbReference type="ARBA" id="ARBA00008203"/>
    </source>
</evidence>
<keyword evidence="9" id="KW-0961">Cell wall biogenesis/degradation</keyword>
<dbReference type="PANTHER" id="PTHR28285">
    <property type="entry name" value="PROTEIN BIG1"/>
    <property type="match status" value="1"/>
</dbReference>
<keyword evidence="6" id="KW-0256">Endoplasmic reticulum</keyword>
<dbReference type="GO" id="GO:0071555">
    <property type="term" value="P:cell wall organization"/>
    <property type="evidence" value="ECO:0007669"/>
    <property type="project" value="UniProtKB-KW"/>
</dbReference>
<gene>
    <name evidence="13" type="ORF">D9613_011499</name>
</gene>
<comment type="subcellular location">
    <subcellularLocation>
        <location evidence="1">Endoplasmic reticulum membrane</location>
        <topology evidence="1">Single-pass type I membrane protein</topology>
    </subcellularLocation>
</comment>
<dbReference type="Proteomes" id="UP000521872">
    <property type="component" value="Unassembled WGS sequence"/>
</dbReference>
<sequence>MAARLLLVAAFANAALAYSNTGPVVAWASSSSYALDSLPSRLDSDAHSASLLESILSSDDICKHDAILLVEQPGLHASDLRRLSPDAHLHSKLSSSYSARQYPYIPNHHGGIGDTLSSVLESVSSRCNSRLLKHYSPEHTELEHGVKHVLSMTLPHLSESGSARMSAMDHHDKSLASALSSLSASCPDHLVIYTGSPHPASHKRQESDVPDRPSLDFSSVSSSFAPTNTTLPAGGILKRYQILTPGLITGLLVAFFILIPIVLGGMNALASIQNPVRTDVSKSFNAQERKNQ</sequence>
<feature type="region of interest" description="Disordered" evidence="10">
    <location>
        <begin position="195"/>
        <end position="221"/>
    </location>
</feature>
<dbReference type="GO" id="GO:0009272">
    <property type="term" value="P:fungal-type cell wall biogenesis"/>
    <property type="evidence" value="ECO:0007669"/>
    <property type="project" value="TreeGrafter"/>
</dbReference>
<accession>A0A8H4QRM4</accession>
<dbReference type="GO" id="GO:0005789">
    <property type="term" value="C:endoplasmic reticulum membrane"/>
    <property type="evidence" value="ECO:0007669"/>
    <property type="project" value="UniProtKB-SubCell"/>
</dbReference>
<feature type="chain" id="PRO_5034148982" description="Protein BIG1" evidence="12">
    <location>
        <begin position="18"/>
        <end position="292"/>
    </location>
</feature>
<keyword evidence="4 11" id="KW-0812">Transmembrane</keyword>
<evidence type="ECO:0000256" key="6">
    <source>
        <dbReference type="ARBA" id="ARBA00022824"/>
    </source>
</evidence>
<evidence type="ECO:0000313" key="14">
    <source>
        <dbReference type="Proteomes" id="UP000521872"/>
    </source>
</evidence>
<evidence type="ECO:0000256" key="11">
    <source>
        <dbReference type="SAM" id="Phobius"/>
    </source>
</evidence>
<comment type="similarity">
    <text evidence="2">Belongs to the BIG1 family.</text>
</comment>
<feature type="signal peptide" evidence="12">
    <location>
        <begin position="1"/>
        <end position="17"/>
    </location>
</feature>
<evidence type="ECO:0000256" key="3">
    <source>
        <dbReference type="ARBA" id="ARBA00022089"/>
    </source>
</evidence>
<keyword evidence="8 11" id="KW-0472">Membrane</keyword>
<dbReference type="InterPro" id="IPR037654">
    <property type="entry name" value="Big1"/>
</dbReference>
<evidence type="ECO:0000256" key="10">
    <source>
        <dbReference type="SAM" id="MobiDB-lite"/>
    </source>
</evidence>
<evidence type="ECO:0000256" key="7">
    <source>
        <dbReference type="ARBA" id="ARBA00022989"/>
    </source>
</evidence>
<evidence type="ECO:0000256" key="9">
    <source>
        <dbReference type="ARBA" id="ARBA00023316"/>
    </source>
</evidence>
<organism evidence="13 14">
    <name type="scientific">Agrocybe pediades</name>
    <dbReference type="NCBI Taxonomy" id="84607"/>
    <lineage>
        <taxon>Eukaryota</taxon>
        <taxon>Fungi</taxon>
        <taxon>Dikarya</taxon>
        <taxon>Basidiomycota</taxon>
        <taxon>Agaricomycotina</taxon>
        <taxon>Agaricomycetes</taxon>
        <taxon>Agaricomycetidae</taxon>
        <taxon>Agaricales</taxon>
        <taxon>Agaricineae</taxon>
        <taxon>Strophariaceae</taxon>
        <taxon>Agrocybe</taxon>
    </lineage>
</organism>